<dbReference type="AlphaFoldDB" id="A8XNJ5"/>
<accession>A8XNJ5</accession>
<dbReference type="GeneID" id="8585637"/>
<evidence type="ECO:0000313" key="3">
    <source>
        <dbReference type="WormBase" id="CBG16391"/>
    </source>
</evidence>
<sequence>MHQKTYKNSIAVDSVEHEMLELSQQHDAFNRDLNVDMIQETDYASHHDLMRLIAAQNPEAAEDILRNHKIKHPLAMEKQRELFSLRPTVFQFFVEIVVNKDHPFHRLKQYQTLLSLMTDLYPSVMADAEHVLFWERLLDAAVFNFANCQCVNEALKIEDQPLTFESHKQNKPVIEVRQTHAMEKEDVCYLDDVRVHGFIKPRHIKYIVEIASAYKYFLARKIDILKTLEPDPKLKVGLFNISLKVKYDPPIYIGFRSKNNRGKNSKTMKSCTGERVEGDFNDVVPTVCIHENCLVGKKGSCDLEKGTSYIDIKVDTVRLGDPPLGATNCVDMVAVEKALEVIKLHLARNNIHTAGKLPAVHLKYVMVCYLDENANMLSSPAGDDDDTAHLRALVDQYREMNAIDVEVMKKFKLPEFGMTGYFESNMRLEGSFHNVYNLFLPKTYEIL</sequence>
<dbReference type="EMBL" id="HE600961">
    <property type="protein sequence ID" value="CAP34084.1"/>
    <property type="molecule type" value="Genomic_DNA"/>
</dbReference>
<organism evidence="1 2">
    <name type="scientific">Caenorhabditis briggsae</name>
    <dbReference type="NCBI Taxonomy" id="6238"/>
    <lineage>
        <taxon>Eukaryota</taxon>
        <taxon>Metazoa</taxon>
        <taxon>Ecdysozoa</taxon>
        <taxon>Nematoda</taxon>
        <taxon>Chromadorea</taxon>
        <taxon>Rhabditida</taxon>
        <taxon>Rhabditina</taxon>
        <taxon>Rhabditomorpha</taxon>
        <taxon>Rhabditoidea</taxon>
        <taxon>Rhabditidae</taxon>
        <taxon>Peloderinae</taxon>
        <taxon>Caenorhabditis</taxon>
    </lineage>
</organism>
<reference evidence="1 2" key="1">
    <citation type="journal article" date="2003" name="PLoS Biol.">
        <title>The genome sequence of Caenorhabditis briggsae: a platform for comparative genomics.</title>
        <authorList>
            <person name="Stein L.D."/>
            <person name="Bao Z."/>
            <person name="Blasiar D."/>
            <person name="Blumenthal T."/>
            <person name="Brent M.R."/>
            <person name="Chen N."/>
            <person name="Chinwalla A."/>
            <person name="Clarke L."/>
            <person name="Clee C."/>
            <person name="Coghlan A."/>
            <person name="Coulson A."/>
            <person name="D'Eustachio P."/>
            <person name="Fitch D.H."/>
            <person name="Fulton L.A."/>
            <person name="Fulton R.E."/>
            <person name="Griffiths-Jones S."/>
            <person name="Harris T.W."/>
            <person name="Hillier L.W."/>
            <person name="Kamath R."/>
            <person name="Kuwabara P.E."/>
            <person name="Mardis E.R."/>
            <person name="Marra M.A."/>
            <person name="Miner T.L."/>
            <person name="Minx P."/>
            <person name="Mullikin J.C."/>
            <person name="Plumb R.W."/>
            <person name="Rogers J."/>
            <person name="Schein J.E."/>
            <person name="Sohrmann M."/>
            <person name="Spieth J."/>
            <person name="Stajich J.E."/>
            <person name="Wei C."/>
            <person name="Willey D."/>
            <person name="Wilson R.K."/>
            <person name="Durbin R."/>
            <person name="Waterston R.H."/>
        </authorList>
    </citation>
    <scope>NUCLEOTIDE SEQUENCE [LARGE SCALE GENOMIC DNA]</scope>
    <source>
        <strain evidence="1 2">AF16</strain>
    </source>
</reference>
<dbReference type="eggNOG" id="ENOG502RT7P">
    <property type="taxonomic scope" value="Eukaryota"/>
</dbReference>
<dbReference type="InParanoid" id="A8XNJ5"/>
<dbReference type="RefSeq" id="XP_002643643.1">
    <property type="nucleotide sequence ID" value="XM_002643597.1"/>
</dbReference>
<keyword evidence="2" id="KW-1185">Reference proteome</keyword>
<dbReference type="WormBase" id="CBG16391">
    <property type="protein sequence ID" value="CBP45165"/>
    <property type="gene ID" value="WBGene00036342"/>
</dbReference>
<proteinExistence type="predicted"/>
<dbReference type="CTD" id="8585637"/>
<protein>
    <submittedName>
        <fullName evidence="1">Protein CBG16391</fullName>
    </submittedName>
</protein>
<dbReference type="KEGG" id="cbr:CBG_16391"/>
<dbReference type="FunCoup" id="A8XNJ5">
    <property type="interactions" value="795"/>
</dbReference>
<gene>
    <name evidence="1 3" type="ORF">CBG16391</name>
    <name evidence="1" type="ORF">CBG_16391</name>
</gene>
<reference evidence="1 2" key="2">
    <citation type="journal article" date="2011" name="PLoS Genet.">
        <title>Caenorhabditis briggsae recombinant inbred line genotypes reveal inter-strain incompatibility and the evolution of recombination.</title>
        <authorList>
            <person name="Ross J.A."/>
            <person name="Koboldt D.C."/>
            <person name="Staisch J.E."/>
            <person name="Chamberlin H.M."/>
            <person name="Gupta B.P."/>
            <person name="Miller R.D."/>
            <person name="Baird S.E."/>
            <person name="Haag E.S."/>
        </authorList>
    </citation>
    <scope>NUCLEOTIDE SEQUENCE [LARGE SCALE GENOMIC DNA]</scope>
    <source>
        <strain evidence="1 2">AF16</strain>
    </source>
</reference>
<dbReference type="HOGENOM" id="CLU_631971_0_0_1"/>
<evidence type="ECO:0000313" key="2">
    <source>
        <dbReference type="Proteomes" id="UP000008549"/>
    </source>
</evidence>
<evidence type="ECO:0000313" key="1">
    <source>
        <dbReference type="EMBL" id="CAP34084.1"/>
    </source>
</evidence>
<dbReference type="Proteomes" id="UP000008549">
    <property type="component" value="Unassembled WGS sequence"/>
</dbReference>
<name>A8XNJ5_CAEBR</name>